<evidence type="ECO:0000313" key="3">
    <source>
        <dbReference type="Proteomes" id="UP000245390"/>
    </source>
</evidence>
<gene>
    <name evidence="2" type="ORF">C8D95_10288</name>
</gene>
<dbReference type="EMBL" id="QGGV01000002">
    <property type="protein sequence ID" value="PWK57445.1"/>
    <property type="molecule type" value="Genomic_DNA"/>
</dbReference>
<reference evidence="2 3" key="1">
    <citation type="submission" date="2018-05" db="EMBL/GenBank/DDBJ databases">
        <title>Genomic Encyclopedia of Type Strains, Phase IV (KMG-IV): sequencing the most valuable type-strain genomes for metagenomic binning, comparative biology and taxonomic classification.</title>
        <authorList>
            <person name="Goeker M."/>
        </authorList>
    </citation>
    <scope>NUCLEOTIDE SEQUENCE [LARGE SCALE GENOMIC DNA]</scope>
    <source>
        <strain evidence="2 3">DSM 103371</strain>
    </source>
</reference>
<accession>A0A316GB55</accession>
<keyword evidence="3" id="KW-1185">Reference proteome</keyword>
<evidence type="ECO:0000313" key="2">
    <source>
        <dbReference type="EMBL" id="PWK57445.1"/>
    </source>
</evidence>
<dbReference type="RefSeq" id="WP_164721696.1">
    <property type="nucleotide sequence ID" value="NZ_CP034588.1"/>
</dbReference>
<feature type="signal peptide" evidence="1">
    <location>
        <begin position="1"/>
        <end position="21"/>
    </location>
</feature>
<dbReference type="Proteomes" id="UP000245390">
    <property type="component" value="Unassembled WGS sequence"/>
</dbReference>
<protein>
    <submittedName>
        <fullName evidence="2">Uncharacterized protein DUF2059</fullName>
    </submittedName>
</protein>
<evidence type="ECO:0000256" key="1">
    <source>
        <dbReference type="SAM" id="SignalP"/>
    </source>
</evidence>
<comment type="caution">
    <text evidence="2">The sequence shown here is derived from an EMBL/GenBank/DDBJ whole genome shotgun (WGS) entry which is preliminary data.</text>
</comment>
<proteinExistence type="predicted"/>
<dbReference type="AlphaFoldDB" id="A0A316GB55"/>
<sequence>MPIRRLVSAVLIALSPLTAAAATDEELDTLYDALGIEELIEIVAEEGEGQGEELREQMFPDRGGAGWSSLVTAIYETGPLETAFRKEFDAALAETDVTPLLDFYADETGRKIVRLEADARRAIISDEVEEAAKTAYAKLLEEDTARADQLDAFVGVNDLIERNVAGALNSSLAFYRGLGDGGGFEMGESDMLSEVWSREPEYRADTESWVYAYLTLAYDALEDDELAAYVDMAGTREGRDLNAALFAGFHGIFQDVGYRLGRAASTFMVGEDL</sequence>
<name>A0A316GB55_9RHOB</name>
<feature type="chain" id="PRO_5016242447" evidence="1">
    <location>
        <begin position="22"/>
        <end position="273"/>
    </location>
</feature>
<keyword evidence="1" id="KW-0732">Signal</keyword>
<organism evidence="2 3">
    <name type="scientific">Silicimonas algicola</name>
    <dbReference type="NCBI Taxonomy" id="1826607"/>
    <lineage>
        <taxon>Bacteria</taxon>
        <taxon>Pseudomonadati</taxon>
        <taxon>Pseudomonadota</taxon>
        <taxon>Alphaproteobacteria</taxon>
        <taxon>Rhodobacterales</taxon>
        <taxon>Paracoccaceae</taxon>
    </lineage>
</organism>